<keyword evidence="4 16" id="KW-0436">Ligase</keyword>
<comment type="pathway">
    <text evidence="1 12">Cell wall biogenesis; peptidoglycan biosynthesis.</text>
</comment>
<name>A0A3N4GPW9_9LACT</name>
<dbReference type="OrthoDB" id="9800958at2"/>
<dbReference type="InterPro" id="IPR000713">
    <property type="entry name" value="Mur_ligase_N"/>
</dbReference>
<dbReference type="GO" id="GO:0009252">
    <property type="term" value="P:peptidoglycan biosynthetic process"/>
    <property type="evidence" value="ECO:0007669"/>
    <property type="project" value="UniProtKB-UniPathway"/>
</dbReference>
<dbReference type="InterPro" id="IPR036615">
    <property type="entry name" value="Mur_ligase_C_dom_sf"/>
</dbReference>
<evidence type="ECO:0000256" key="8">
    <source>
        <dbReference type="ARBA" id="ARBA00022960"/>
    </source>
</evidence>
<dbReference type="UniPathway" id="UPA00219"/>
<evidence type="ECO:0000313" key="17">
    <source>
        <dbReference type="Proteomes" id="UP000273977"/>
    </source>
</evidence>
<keyword evidence="10 12" id="KW-0131">Cell cycle</keyword>
<keyword evidence="5 12" id="KW-0132">Cell division</keyword>
<dbReference type="Gene3D" id="3.40.1190.10">
    <property type="entry name" value="Mur-like, catalytic domain"/>
    <property type="match status" value="1"/>
</dbReference>
<evidence type="ECO:0000256" key="1">
    <source>
        <dbReference type="ARBA" id="ARBA00004752"/>
    </source>
</evidence>
<evidence type="ECO:0000259" key="13">
    <source>
        <dbReference type="Pfam" id="PF01225"/>
    </source>
</evidence>
<evidence type="ECO:0000256" key="3">
    <source>
        <dbReference type="ARBA" id="ARBA00022490"/>
    </source>
</evidence>
<feature type="domain" description="Mur ligase N-terminal catalytic" evidence="13">
    <location>
        <begin position="26"/>
        <end position="105"/>
    </location>
</feature>
<evidence type="ECO:0000256" key="6">
    <source>
        <dbReference type="ARBA" id="ARBA00022741"/>
    </source>
</evidence>
<dbReference type="GO" id="GO:0008360">
    <property type="term" value="P:regulation of cell shape"/>
    <property type="evidence" value="ECO:0007669"/>
    <property type="project" value="UniProtKB-KW"/>
</dbReference>
<dbReference type="GO" id="GO:0004326">
    <property type="term" value="F:tetrahydrofolylpolyglutamate synthase activity"/>
    <property type="evidence" value="ECO:0007669"/>
    <property type="project" value="InterPro"/>
</dbReference>
<dbReference type="Pfam" id="PF01225">
    <property type="entry name" value="Mur_ligase"/>
    <property type="match status" value="1"/>
</dbReference>
<dbReference type="Gene3D" id="3.40.1390.10">
    <property type="entry name" value="MurE/MurF, N-terminal domain"/>
    <property type="match status" value="1"/>
</dbReference>
<dbReference type="GO" id="GO:0005737">
    <property type="term" value="C:cytoplasm"/>
    <property type="evidence" value="ECO:0007669"/>
    <property type="project" value="UniProtKB-SubCell"/>
</dbReference>
<evidence type="ECO:0000256" key="12">
    <source>
        <dbReference type="RuleBase" id="RU004135"/>
    </source>
</evidence>
<dbReference type="GO" id="GO:0005524">
    <property type="term" value="F:ATP binding"/>
    <property type="evidence" value="ECO:0007669"/>
    <property type="project" value="UniProtKB-KW"/>
</dbReference>
<sequence>MKISTLFQKSVVSTSQPISKAIGEMTITGISESSQTVAPGYVFVAISGFQKDGTAYIQDAIDAGAALIVTDRPLDIKRTGANNNTAFVQVANARKALGALVAAYYGFPSQDKLVIGITGTNGKTTTALFLQHLLEKAGYQVAYFGTVYNEVNGQRYDATLTTPSATEIQKALANSDDDAVIIEASSQGLDQYRMQGMTFDYALFTNMYRDHLDYHESMENYFQAKKMLFDLLKEDGTAVINTYTMWGHRLASELQAAGKQVVTVGQEEGANAHVLDCYDDAAEVDFNGQVVTITAPLAGTYNQENLILATAVVDDLGLDPGNTNQAIADFPGISGRLETYEVSPEETIIVDYAHTPDAIEALLTSLGNTYPGRDIIHIFGFRGQRDSGKFPKMVQASQANADFTILTTDDLNGVTQDKMVANYSQYMTYYGFDNLAIIMDRFEALQTAFEMAKRPTLLVMTGKGHENYRIPCRTGVISDQEAAEAMMQSRVVHFR</sequence>
<dbReference type="NCBIfam" id="TIGR01085">
    <property type="entry name" value="murE"/>
    <property type="match status" value="1"/>
</dbReference>
<keyword evidence="6" id="KW-0547">Nucleotide-binding</keyword>
<dbReference type="InterPro" id="IPR018109">
    <property type="entry name" value="Folylpolyglutamate_synth_CS"/>
</dbReference>
<evidence type="ECO:0000259" key="15">
    <source>
        <dbReference type="Pfam" id="PF08245"/>
    </source>
</evidence>
<dbReference type="Pfam" id="PF02875">
    <property type="entry name" value="Mur_ligase_C"/>
    <property type="match status" value="1"/>
</dbReference>
<keyword evidence="3" id="KW-0963">Cytoplasm</keyword>
<dbReference type="InterPro" id="IPR036565">
    <property type="entry name" value="Mur-like_cat_sf"/>
</dbReference>
<dbReference type="InterPro" id="IPR005761">
    <property type="entry name" value="UDP-N-AcMur-Glu-dNH2Pim_ligase"/>
</dbReference>
<comment type="subcellular location">
    <subcellularLocation>
        <location evidence="12">Cytoplasm</location>
    </subcellularLocation>
</comment>
<dbReference type="Pfam" id="PF08245">
    <property type="entry name" value="Mur_ligase_M"/>
    <property type="match status" value="1"/>
</dbReference>
<dbReference type="SUPFAM" id="SSF53244">
    <property type="entry name" value="MurD-like peptide ligases, peptide-binding domain"/>
    <property type="match status" value="1"/>
</dbReference>
<keyword evidence="9 12" id="KW-0573">Peptidoglycan synthesis</keyword>
<keyword evidence="17" id="KW-1185">Reference proteome</keyword>
<dbReference type="InterPro" id="IPR035911">
    <property type="entry name" value="MurE/MurF_N"/>
</dbReference>
<dbReference type="InterPro" id="IPR013221">
    <property type="entry name" value="Mur_ligase_cen"/>
</dbReference>
<dbReference type="PROSITE" id="PS01011">
    <property type="entry name" value="FOLYLPOLYGLU_SYNT_1"/>
    <property type="match status" value="1"/>
</dbReference>
<dbReference type="PANTHER" id="PTHR23135">
    <property type="entry name" value="MUR LIGASE FAMILY MEMBER"/>
    <property type="match status" value="1"/>
</dbReference>
<evidence type="ECO:0000256" key="5">
    <source>
        <dbReference type="ARBA" id="ARBA00022618"/>
    </source>
</evidence>
<evidence type="ECO:0000256" key="2">
    <source>
        <dbReference type="ARBA" id="ARBA00005898"/>
    </source>
</evidence>
<evidence type="ECO:0000256" key="9">
    <source>
        <dbReference type="ARBA" id="ARBA00022984"/>
    </source>
</evidence>
<dbReference type="Gene3D" id="3.90.190.20">
    <property type="entry name" value="Mur ligase, C-terminal domain"/>
    <property type="match status" value="1"/>
</dbReference>
<accession>A0A3N4GPW9</accession>
<dbReference type="InterPro" id="IPR004101">
    <property type="entry name" value="Mur_ligase_C"/>
</dbReference>
<keyword evidence="7" id="KW-0067">ATP-binding</keyword>
<organism evidence="16 17">
    <name type="scientific">Aerococcus agrisoli</name>
    <dbReference type="NCBI Taxonomy" id="2487350"/>
    <lineage>
        <taxon>Bacteria</taxon>
        <taxon>Bacillati</taxon>
        <taxon>Bacillota</taxon>
        <taxon>Bacilli</taxon>
        <taxon>Lactobacillales</taxon>
        <taxon>Aerococcaceae</taxon>
        <taxon>Aerococcus</taxon>
    </lineage>
</organism>
<reference evidence="16 17" key="1">
    <citation type="submission" date="2018-11" db="EMBL/GenBank/DDBJ databases">
        <title>Aerococcus sp. SJQ22, whole genome shotgun sequence.</title>
        <authorList>
            <person name="Sun L."/>
            <person name="Gao X."/>
            <person name="Chen W."/>
            <person name="Huang K."/>
        </authorList>
    </citation>
    <scope>NUCLEOTIDE SEQUENCE [LARGE SCALE GENOMIC DNA]</scope>
    <source>
        <strain evidence="16 17">SJQ22</strain>
    </source>
</reference>
<evidence type="ECO:0000256" key="4">
    <source>
        <dbReference type="ARBA" id="ARBA00022598"/>
    </source>
</evidence>
<feature type="domain" description="Mur ligase central" evidence="15">
    <location>
        <begin position="117"/>
        <end position="313"/>
    </location>
</feature>
<evidence type="ECO:0000256" key="11">
    <source>
        <dbReference type="ARBA" id="ARBA00023316"/>
    </source>
</evidence>
<dbReference type="EMBL" id="RKMG01000011">
    <property type="protein sequence ID" value="RPA60660.1"/>
    <property type="molecule type" value="Genomic_DNA"/>
</dbReference>
<dbReference type="AlphaFoldDB" id="A0A3N4GPW9"/>
<dbReference type="Proteomes" id="UP000273977">
    <property type="component" value="Unassembled WGS sequence"/>
</dbReference>
<proteinExistence type="inferred from homology"/>
<dbReference type="SUPFAM" id="SSF53623">
    <property type="entry name" value="MurD-like peptide ligases, catalytic domain"/>
    <property type="match status" value="1"/>
</dbReference>
<evidence type="ECO:0000259" key="14">
    <source>
        <dbReference type="Pfam" id="PF02875"/>
    </source>
</evidence>
<dbReference type="GO" id="GO:0051301">
    <property type="term" value="P:cell division"/>
    <property type="evidence" value="ECO:0007669"/>
    <property type="project" value="UniProtKB-KW"/>
</dbReference>
<keyword evidence="11 12" id="KW-0961">Cell wall biogenesis/degradation</keyword>
<keyword evidence="8 12" id="KW-0133">Cell shape</keyword>
<dbReference type="PANTHER" id="PTHR23135:SF4">
    <property type="entry name" value="UDP-N-ACETYLMURAMOYL-L-ALANYL-D-GLUTAMATE--2,6-DIAMINOPIMELATE LIGASE MURE HOMOLOG, CHLOROPLASTIC"/>
    <property type="match status" value="1"/>
</dbReference>
<comment type="similarity">
    <text evidence="2">Belongs to the MurCDEF family. MurE subfamily.</text>
</comment>
<gene>
    <name evidence="16" type="ORF">EF384_04765</name>
</gene>
<evidence type="ECO:0000313" key="16">
    <source>
        <dbReference type="EMBL" id="RPA60660.1"/>
    </source>
</evidence>
<comment type="caution">
    <text evidence="16">The sequence shown here is derived from an EMBL/GenBank/DDBJ whole genome shotgun (WGS) entry which is preliminary data.</text>
</comment>
<dbReference type="GO" id="GO:0071555">
    <property type="term" value="P:cell wall organization"/>
    <property type="evidence" value="ECO:0007669"/>
    <property type="project" value="UniProtKB-KW"/>
</dbReference>
<evidence type="ECO:0000256" key="7">
    <source>
        <dbReference type="ARBA" id="ARBA00022840"/>
    </source>
</evidence>
<feature type="domain" description="Mur ligase C-terminal" evidence="14">
    <location>
        <begin position="335"/>
        <end position="464"/>
    </location>
</feature>
<protein>
    <submittedName>
        <fullName evidence="16">UDP-N-acetylmuramoyl-L-alanyl-D-glutamate--2, 6-diaminopimelate ligase</fullName>
    </submittedName>
</protein>
<dbReference type="RefSeq" id="WP_123779839.1">
    <property type="nucleotide sequence ID" value="NZ_RKMG01000011.1"/>
</dbReference>
<evidence type="ECO:0000256" key="10">
    <source>
        <dbReference type="ARBA" id="ARBA00023306"/>
    </source>
</evidence>
<dbReference type="SUPFAM" id="SSF63418">
    <property type="entry name" value="MurE/MurF N-terminal domain"/>
    <property type="match status" value="1"/>
</dbReference>